<organism evidence="2 3">
    <name type="scientific">Sphaerisporangium flaviroseum</name>
    <dbReference type="NCBI Taxonomy" id="509199"/>
    <lineage>
        <taxon>Bacteria</taxon>
        <taxon>Bacillati</taxon>
        <taxon>Actinomycetota</taxon>
        <taxon>Actinomycetes</taxon>
        <taxon>Streptosporangiales</taxon>
        <taxon>Streptosporangiaceae</taxon>
        <taxon>Sphaerisporangium</taxon>
    </lineage>
</organism>
<keyword evidence="3" id="KW-1185">Reference proteome</keyword>
<dbReference type="EMBL" id="BAAAZR010000013">
    <property type="protein sequence ID" value="GAA3821069.1"/>
    <property type="molecule type" value="Genomic_DNA"/>
</dbReference>
<accession>A0ABP7IL30</accession>
<evidence type="ECO:0000313" key="2">
    <source>
        <dbReference type="EMBL" id="GAA3821069.1"/>
    </source>
</evidence>
<proteinExistence type="predicted"/>
<dbReference type="Proteomes" id="UP001500888">
    <property type="component" value="Unassembled WGS sequence"/>
</dbReference>
<comment type="caution">
    <text evidence="2">The sequence shown here is derived from an EMBL/GenBank/DDBJ whole genome shotgun (WGS) entry which is preliminary data.</text>
</comment>
<evidence type="ECO:0000256" key="1">
    <source>
        <dbReference type="SAM" id="MobiDB-lite"/>
    </source>
</evidence>
<evidence type="ECO:0000313" key="3">
    <source>
        <dbReference type="Proteomes" id="UP001500888"/>
    </source>
</evidence>
<feature type="compositionally biased region" description="Basic residues" evidence="1">
    <location>
        <begin position="78"/>
        <end position="91"/>
    </location>
</feature>
<feature type="region of interest" description="Disordered" evidence="1">
    <location>
        <begin position="62"/>
        <end position="126"/>
    </location>
</feature>
<protein>
    <submittedName>
        <fullName evidence="2">Uncharacterized protein</fullName>
    </submittedName>
</protein>
<gene>
    <name evidence="2" type="ORF">GCM10022226_46710</name>
</gene>
<sequence length="229" mass="24419">MISDRPAKVTRLSWAEVGRKVHVTAEPLVPLTTARRAELDEQVERVGEILEGRPELTIGTVTVGGHAYPAPGTDLRPRRVRTIGHPPHLRTRPTPPGPTRSRRTSGRYASSRSQAPITPATPSKPGLCTLTCAGATLTPATLTSWQLNAVNAPASAARNASAGAADYCQLPPDRPTRPTFPVTALADPPVARRPIGTGAASPSPQRPPVFRRPAAPGRDREGLRKRHVP</sequence>
<feature type="region of interest" description="Disordered" evidence="1">
    <location>
        <begin position="166"/>
        <end position="229"/>
    </location>
</feature>
<name>A0ABP7IL30_9ACTN</name>
<reference evidence="3" key="1">
    <citation type="journal article" date="2019" name="Int. J. Syst. Evol. Microbiol.">
        <title>The Global Catalogue of Microorganisms (GCM) 10K type strain sequencing project: providing services to taxonomists for standard genome sequencing and annotation.</title>
        <authorList>
            <consortium name="The Broad Institute Genomics Platform"/>
            <consortium name="The Broad Institute Genome Sequencing Center for Infectious Disease"/>
            <person name="Wu L."/>
            <person name="Ma J."/>
        </authorList>
    </citation>
    <scope>NUCLEOTIDE SEQUENCE [LARGE SCALE GENOMIC DNA]</scope>
    <source>
        <strain evidence="3">JCM 16908</strain>
    </source>
</reference>